<dbReference type="AlphaFoldDB" id="A0AAJ3H5Z8"/>
<comment type="caution">
    <text evidence="2">The sequence shown here is derived from an EMBL/GenBank/DDBJ whole genome shotgun (WGS) entry which is preliminary data.</text>
</comment>
<gene>
    <name evidence="2" type="ORF">HX826_20145</name>
</gene>
<dbReference type="EMBL" id="JACAQR010000029">
    <property type="protein sequence ID" value="NWD44193.1"/>
    <property type="molecule type" value="Genomic_DNA"/>
</dbReference>
<protein>
    <submittedName>
        <fullName evidence="2">Uncharacterized protein</fullName>
    </submittedName>
</protein>
<keyword evidence="1" id="KW-0175">Coiled coil</keyword>
<accession>A0AAJ3H5Z8</accession>
<dbReference type="RefSeq" id="WP_177026692.1">
    <property type="nucleotide sequence ID" value="NZ_JACAQR010000029.1"/>
</dbReference>
<sequence>MTEYTELKPLLDACRAENCDGPREFRKAVEALFDVCTVETISALIAEIERLSTECKQLILLECHGGTAEAAINLLAERDQLKAENDAARKDLQNLRTDNAQLIYALKQEEQSYLVLRAERDRLKAESEALRDDIEQNQYDANAWRNGEESVWIEVFNSEGDDPFISAISGQITVEQLGLIQAEILEYREDYFEKGSGLYVFRCAHYQAHHDNVGMTEPAHWETDFESYSPFPWEEEAAAMANGGQS</sequence>
<evidence type="ECO:0000256" key="1">
    <source>
        <dbReference type="SAM" id="Coils"/>
    </source>
</evidence>
<dbReference type="Proteomes" id="UP000546584">
    <property type="component" value="Unassembled WGS sequence"/>
</dbReference>
<feature type="coiled-coil region" evidence="1">
    <location>
        <begin position="41"/>
        <end position="140"/>
    </location>
</feature>
<evidence type="ECO:0000313" key="2">
    <source>
        <dbReference type="EMBL" id="NWD44193.1"/>
    </source>
</evidence>
<proteinExistence type="predicted"/>
<reference evidence="2 3" key="1">
    <citation type="submission" date="2020-04" db="EMBL/GenBank/DDBJ databases">
        <title>Molecular characterization of pseudomonads from Agaricus bisporus reveal novel blotch 2 pathogens in Western Europe.</title>
        <authorList>
            <person name="Taparia T."/>
            <person name="Krijger M."/>
            <person name="Haynes E."/>
            <person name="Elpinstone J.G."/>
            <person name="Noble R."/>
            <person name="Van Der Wolf J."/>
        </authorList>
    </citation>
    <scope>NUCLEOTIDE SEQUENCE [LARGE SCALE GENOMIC DNA]</scope>
    <source>
        <strain evidence="2 3">IPO3753</strain>
    </source>
</reference>
<organism evidence="2 3">
    <name type="scientific">Pseudomonas yamanorum</name>
    <dbReference type="NCBI Taxonomy" id="515393"/>
    <lineage>
        <taxon>Bacteria</taxon>
        <taxon>Pseudomonadati</taxon>
        <taxon>Pseudomonadota</taxon>
        <taxon>Gammaproteobacteria</taxon>
        <taxon>Pseudomonadales</taxon>
        <taxon>Pseudomonadaceae</taxon>
        <taxon>Pseudomonas</taxon>
    </lineage>
</organism>
<name>A0AAJ3H5Z8_9PSED</name>
<evidence type="ECO:0000313" key="3">
    <source>
        <dbReference type="Proteomes" id="UP000546584"/>
    </source>
</evidence>